<sequence length="139" mass="15371">MSLLLTNMIRCFRVKSKEERAKIGHLVRGQKIEDEVTEKKGQEAGEYTTREHLGVAELIRVCRKGITLNSGVRDGSASRRDHVEALLGLGPAFLELIWDDVPTDEDKRRTMSDNESDSEAAEGDLLALEGTGGDANMDE</sequence>
<protein>
    <submittedName>
        <fullName evidence="2">Uncharacterized protein</fullName>
    </submittedName>
</protein>
<organism evidence="2 3">
    <name type="scientific">Solanum tuberosum</name>
    <name type="common">Potato</name>
    <dbReference type="NCBI Taxonomy" id="4113"/>
    <lineage>
        <taxon>Eukaryota</taxon>
        <taxon>Viridiplantae</taxon>
        <taxon>Streptophyta</taxon>
        <taxon>Embryophyta</taxon>
        <taxon>Tracheophyta</taxon>
        <taxon>Spermatophyta</taxon>
        <taxon>Magnoliopsida</taxon>
        <taxon>eudicotyledons</taxon>
        <taxon>Gunneridae</taxon>
        <taxon>Pentapetalae</taxon>
        <taxon>asterids</taxon>
        <taxon>lamiids</taxon>
        <taxon>Solanales</taxon>
        <taxon>Solanaceae</taxon>
        <taxon>Solanoideae</taxon>
        <taxon>Solaneae</taxon>
        <taxon>Solanum</taxon>
    </lineage>
</organism>
<dbReference type="InParanoid" id="M1DA43"/>
<dbReference type="HOGENOM" id="CLU_1848602_0_0_1"/>
<reference evidence="3" key="1">
    <citation type="journal article" date="2011" name="Nature">
        <title>Genome sequence and analysis of the tuber crop potato.</title>
        <authorList>
            <consortium name="The Potato Genome Sequencing Consortium"/>
        </authorList>
    </citation>
    <scope>NUCLEOTIDE SEQUENCE [LARGE SCALE GENOMIC DNA]</scope>
    <source>
        <strain evidence="3">cv. DM1-3 516 R44</strain>
    </source>
</reference>
<keyword evidence="3" id="KW-1185">Reference proteome</keyword>
<evidence type="ECO:0000313" key="3">
    <source>
        <dbReference type="Proteomes" id="UP000011115"/>
    </source>
</evidence>
<dbReference type="Gramene" id="PGSC0003DMT400085709">
    <property type="protein sequence ID" value="PGSC0003DMT400085709"/>
    <property type="gene ID" value="PGSC0003DMG400035280"/>
</dbReference>
<accession>M1DA43</accession>
<proteinExistence type="predicted"/>
<evidence type="ECO:0000313" key="2">
    <source>
        <dbReference type="EnsemblPlants" id="PGSC0003DMT400085709"/>
    </source>
</evidence>
<reference evidence="2" key="2">
    <citation type="submission" date="2015-06" db="UniProtKB">
        <authorList>
            <consortium name="EnsemblPlants"/>
        </authorList>
    </citation>
    <scope>IDENTIFICATION</scope>
    <source>
        <strain evidence="2">DM1-3 516 R44</strain>
    </source>
</reference>
<dbReference type="Proteomes" id="UP000011115">
    <property type="component" value="Unassembled WGS sequence"/>
</dbReference>
<feature type="region of interest" description="Disordered" evidence="1">
    <location>
        <begin position="105"/>
        <end position="139"/>
    </location>
</feature>
<dbReference type="PaxDb" id="4113-PGSC0003DMT400085709"/>
<dbReference type="AlphaFoldDB" id="M1DA43"/>
<name>M1DA43_SOLTU</name>
<evidence type="ECO:0000256" key="1">
    <source>
        <dbReference type="SAM" id="MobiDB-lite"/>
    </source>
</evidence>
<dbReference type="EnsemblPlants" id="PGSC0003DMT400085709">
    <property type="protein sequence ID" value="PGSC0003DMT400085709"/>
    <property type="gene ID" value="PGSC0003DMG400035280"/>
</dbReference>